<organism evidence="1 2">
    <name type="scientific">Pisolithus tinctorius Marx 270</name>
    <dbReference type="NCBI Taxonomy" id="870435"/>
    <lineage>
        <taxon>Eukaryota</taxon>
        <taxon>Fungi</taxon>
        <taxon>Dikarya</taxon>
        <taxon>Basidiomycota</taxon>
        <taxon>Agaricomycotina</taxon>
        <taxon>Agaricomycetes</taxon>
        <taxon>Agaricomycetidae</taxon>
        <taxon>Boletales</taxon>
        <taxon>Sclerodermatineae</taxon>
        <taxon>Pisolithaceae</taxon>
        <taxon>Pisolithus</taxon>
    </lineage>
</organism>
<dbReference type="Proteomes" id="UP000054217">
    <property type="component" value="Unassembled WGS sequence"/>
</dbReference>
<dbReference type="EMBL" id="KN831987">
    <property type="protein sequence ID" value="KIO01517.1"/>
    <property type="molecule type" value="Genomic_DNA"/>
</dbReference>
<gene>
    <name evidence="1" type="ORF">M404DRAFT_726386</name>
</gene>
<protein>
    <submittedName>
        <fullName evidence="1">Uncharacterized protein</fullName>
    </submittedName>
</protein>
<dbReference type="AlphaFoldDB" id="A0A0C3JVQ1"/>
<accession>A0A0C3JVQ1</accession>
<proteinExistence type="predicted"/>
<dbReference type="InParanoid" id="A0A0C3JVQ1"/>
<reference evidence="1 2" key="1">
    <citation type="submission" date="2014-04" db="EMBL/GenBank/DDBJ databases">
        <authorList>
            <consortium name="DOE Joint Genome Institute"/>
            <person name="Kuo A."/>
            <person name="Kohler A."/>
            <person name="Costa M.D."/>
            <person name="Nagy L.G."/>
            <person name="Floudas D."/>
            <person name="Copeland A."/>
            <person name="Barry K.W."/>
            <person name="Cichocki N."/>
            <person name="Veneault-Fourrey C."/>
            <person name="LaButti K."/>
            <person name="Lindquist E.A."/>
            <person name="Lipzen A."/>
            <person name="Lundell T."/>
            <person name="Morin E."/>
            <person name="Murat C."/>
            <person name="Sun H."/>
            <person name="Tunlid A."/>
            <person name="Henrissat B."/>
            <person name="Grigoriev I.V."/>
            <person name="Hibbett D.S."/>
            <person name="Martin F."/>
            <person name="Nordberg H.P."/>
            <person name="Cantor M.N."/>
            <person name="Hua S.X."/>
        </authorList>
    </citation>
    <scope>NUCLEOTIDE SEQUENCE [LARGE SCALE GENOMIC DNA]</scope>
    <source>
        <strain evidence="1 2">Marx 270</strain>
    </source>
</reference>
<evidence type="ECO:0000313" key="2">
    <source>
        <dbReference type="Proteomes" id="UP000054217"/>
    </source>
</evidence>
<reference evidence="2" key="2">
    <citation type="submission" date="2015-01" db="EMBL/GenBank/DDBJ databases">
        <title>Evolutionary Origins and Diversification of the Mycorrhizal Mutualists.</title>
        <authorList>
            <consortium name="DOE Joint Genome Institute"/>
            <consortium name="Mycorrhizal Genomics Consortium"/>
            <person name="Kohler A."/>
            <person name="Kuo A."/>
            <person name="Nagy L.G."/>
            <person name="Floudas D."/>
            <person name="Copeland A."/>
            <person name="Barry K.W."/>
            <person name="Cichocki N."/>
            <person name="Veneault-Fourrey C."/>
            <person name="LaButti K."/>
            <person name="Lindquist E.A."/>
            <person name="Lipzen A."/>
            <person name="Lundell T."/>
            <person name="Morin E."/>
            <person name="Murat C."/>
            <person name="Riley R."/>
            <person name="Ohm R."/>
            <person name="Sun H."/>
            <person name="Tunlid A."/>
            <person name="Henrissat B."/>
            <person name="Grigoriev I.V."/>
            <person name="Hibbett D.S."/>
            <person name="Martin F."/>
        </authorList>
    </citation>
    <scope>NUCLEOTIDE SEQUENCE [LARGE SCALE GENOMIC DNA]</scope>
    <source>
        <strain evidence="2">Marx 270</strain>
    </source>
</reference>
<dbReference type="HOGENOM" id="CLU_2942774_0_0_1"/>
<name>A0A0C3JVQ1_PISTI</name>
<keyword evidence="2" id="KW-1185">Reference proteome</keyword>
<sequence length="60" mass="6440">MGATEDDGVLGNNAQALQKGSLAWQSWSDHIIVVTLNRLGFQQKQVANQLTILGSTASKE</sequence>
<evidence type="ECO:0000313" key="1">
    <source>
        <dbReference type="EMBL" id="KIO01517.1"/>
    </source>
</evidence>